<evidence type="ECO:0000313" key="2">
    <source>
        <dbReference type="EMBL" id="CAA9218520.1"/>
    </source>
</evidence>
<protein>
    <submittedName>
        <fullName evidence="2">Alpha-D-ribose 1-methylphosphonate 5-triphosphate synthase subunit PhnI</fullName>
        <ecNumber evidence="2">2.7.8.37</ecNumber>
    </submittedName>
</protein>
<feature type="compositionally biased region" description="Low complexity" evidence="1">
    <location>
        <begin position="32"/>
        <end position="44"/>
    </location>
</feature>
<accession>A0A6J4HB68</accession>
<feature type="non-terminal residue" evidence="2">
    <location>
        <position position="364"/>
    </location>
</feature>
<dbReference type="GO" id="GO:0061693">
    <property type="term" value="F:alpha-D-ribose 1-methylphosphonate 5-triphosphate synthase activity"/>
    <property type="evidence" value="ECO:0007669"/>
    <property type="project" value="UniProtKB-EC"/>
</dbReference>
<evidence type="ECO:0000256" key="1">
    <source>
        <dbReference type="SAM" id="MobiDB-lite"/>
    </source>
</evidence>
<feature type="region of interest" description="Disordered" evidence="1">
    <location>
        <begin position="1"/>
        <end position="204"/>
    </location>
</feature>
<keyword evidence="2" id="KW-0808">Transferase</keyword>
<feature type="compositionally biased region" description="Gly residues" evidence="1">
    <location>
        <begin position="285"/>
        <end position="312"/>
    </location>
</feature>
<feature type="compositionally biased region" description="Basic and acidic residues" evidence="1">
    <location>
        <begin position="339"/>
        <end position="356"/>
    </location>
</feature>
<dbReference type="EC" id="2.7.8.37" evidence="2"/>
<sequence length="364" mass="37177">GLRGGEGRRAGDRQRPRLAGRGAARRSRAARPLRPANRGADVARGGPGDGGGRLLRPSPRGARHQTGARRPDRGRLPAARLPHHPAPLRRVHPARHRRDAGAAARQRHLQGPAGRAGAGPDLRLHAPLAGFRLGGGRGHAAPADAGSPGRQCGGAARHRAPGAGRADGGGAGLGRRAGRPDARAAGNPRRPAAPLAGPGAWGRGFPARPRLFHAARLRQRAPLRGRAAHGRGGGGDRSARVGLRGGDRRHRRDRVPDGEPVRRQPKRATAVHAWLRSGLRPGRAQGHGGGAGGPGPARAGTGRGSRGAGAGRGVRAVPLRQRGGDRLRGTPEAAALRGLPERAGEAAGDPGRRGDGRAAGGGGM</sequence>
<feature type="compositionally biased region" description="Basic residues" evidence="1">
    <location>
        <begin position="220"/>
        <end position="229"/>
    </location>
</feature>
<dbReference type="AlphaFoldDB" id="A0A6J4HB68"/>
<feature type="compositionally biased region" description="Gly residues" evidence="1">
    <location>
        <begin position="165"/>
        <end position="175"/>
    </location>
</feature>
<reference evidence="2" key="1">
    <citation type="submission" date="2020-02" db="EMBL/GenBank/DDBJ databases">
        <authorList>
            <person name="Meier V. D."/>
        </authorList>
    </citation>
    <scope>NUCLEOTIDE SEQUENCE</scope>
    <source>
        <strain evidence="2">AVDCRST_MAG08</strain>
    </source>
</reference>
<dbReference type="EMBL" id="CADCTG010000054">
    <property type="protein sequence ID" value="CAA9218520.1"/>
    <property type="molecule type" value="Genomic_DNA"/>
</dbReference>
<feature type="compositionally biased region" description="Low complexity" evidence="1">
    <location>
        <begin position="183"/>
        <end position="198"/>
    </location>
</feature>
<feature type="non-terminal residue" evidence="2">
    <location>
        <position position="1"/>
    </location>
</feature>
<feature type="region of interest" description="Disordered" evidence="1">
    <location>
        <begin position="220"/>
        <end position="364"/>
    </location>
</feature>
<gene>
    <name evidence="2" type="ORF">AVDCRST_MAG08-518</name>
</gene>
<feature type="compositionally biased region" description="Basic residues" evidence="1">
    <location>
        <begin position="81"/>
        <end position="98"/>
    </location>
</feature>
<name>A0A6J4HB68_9PROT</name>
<proteinExistence type="predicted"/>
<feature type="compositionally biased region" description="Basic and acidic residues" evidence="1">
    <location>
        <begin position="1"/>
        <end position="15"/>
    </location>
</feature>
<organism evidence="2">
    <name type="scientific">uncultured Acetobacteraceae bacterium</name>
    <dbReference type="NCBI Taxonomy" id="169975"/>
    <lineage>
        <taxon>Bacteria</taxon>
        <taxon>Pseudomonadati</taxon>
        <taxon>Pseudomonadota</taxon>
        <taxon>Alphaproteobacteria</taxon>
        <taxon>Acetobacterales</taxon>
        <taxon>Acetobacteraceae</taxon>
        <taxon>environmental samples</taxon>
    </lineage>
</organism>